<dbReference type="Gene3D" id="3.30.360.10">
    <property type="entry name" value="Dihydrodipicolinate Reductase, domain 2"/>
    <property type="match status" value="1"/>
</dbReference>
<dbReference type="InterPro" id="IPR000683">
    <property type="entry name" value="Gfo/Idh/MocA-like_OxRdtase_N"/>
</dbReference>
<comment type="similarity">
    <text evidence="1">Belongs to the Gfo/Idh/MocA family.</text>
</comment>
<dbReference type="InterPro" id="IPR050984">
    <property type="entry name" value="Gfo/Idh/MocA_domain"/>
</dbReference>
<name>A0A239WQ78_9FLAO</name>
<gene>
    <name evidence="5" type="primary">gfo</name>
    <name evidence="5" type="ORF">SAMEA4412677_00568</name>
</gene>
<dbReference type="PANTHER" id="PTHR22604">
    <property type="entry name" value="OXIDOREDUCTASES"/>
    <property type="match status" value="1"/>
</dbReference>
<dbReference type="AlphaFoldDB" id="A0A239WQ78"/>
<dbReference type="InterPro" id="IPR008354">
    <property type="entry name" value="Glc-Fru_OxRdtase_bac"/>
</dbReference>
<dbReference type="InterPro" id="IPR055170">
    <property type="entry name" value="GFO_IDH_MocA-like_dom"/>
</dbReference>
<dbReference type="Proteomes" id="UP000215196">
    <property type="component" value="Chromosome 1"/>
</dbReference>
<dbReference type="Gene3D" id="3.40.50.720">
    <property type="entry name" value="NAD(P)-binding Rossmann-like Domain"/>
    <property type="match status" value="1"/>
</dbReference>
<dbReference type="Pfam" id="PF22725">
    <property type="entry name" value="GFO_IDH_MocA_C3"/>
    <property type="match status" value="1"/>
</dbReference>
<dbReference type="RefSeq" id="WP_095070215.1">
    <property type="nucleotide sequence ID" value="NZ_LT906465.1"/>
</dbReference>
<evidence type="ECO:0000259" key="3">
    <source>
        <dbReference type="Pfam" id="PF01408"/>
    </source>
</evidence>
<dbReference type="SUPFAM" id="SSF51735">
    <property type="entry name" value="NAD(P)-binding Rossmann-fold domains"/>
    <property type="match status" value="1"/>
</dbReference>
<feature type="domain" description="GFO/IDH/MocA-like oxidoreductase" evidence="4">
    <location>
        <begin position="180"/>
        <end position="298"/>
    </location>
</feature>
<proteinExistence type="inferred from homology"/>
<evidence type="ECO:0000313" key="5">
    <source>
        <dbReference type="EMBL" id="SNV36651.1"/>
    </source>
</evidence>
<organism evidence="5 6">
    <name type="scientific">Chryseobacterium taklimakanense</name>
    <dbReference type="NCBI Taxonomy" id="536441"/>
    <lineage>
        <taxon>Bacteria</taxon>
        <taxon>Pseudomonadati</taxon>
        <taxon>Bacteroidota</taxon>
        <taxon>Flavobacteriia</taxon>
        <taxon>Flavobacteriales</taxon>
        <taxon>Weeksellaceae</taxon>
        <taxon>Chryseobacterium group</taxon>
        <taxon>Chryseobacterium</taxon>
    </lineage>
</organism>
<feature type="domain" description="Gfo/Idh/MocA-like oxidoreductase N-terminal" evidence="3">
    <location>
        <begin position="46"/>
        <end position="169"/>
    </location>
</feature>
<dbReference type="PANTHER" id="PTHR22604:SF105">
    <property type="entry name" value="TRANS-1,2-DIHYDROBENZENE-1,2-DIOL DEHYDROGENASE"/>
    <property type="match status" value="1"/>
</dbReference>
<sequence length="395" mass="44298">MKEYKMQGTPPAHIPVKTDSPILLEGIHSKEPEPMPINYPEDQQIGYAVIGLGHLTLGEILPALKECKKSKIAALVSGHPEKLKKTGLMYNVPESSQYSYEDFDEIANNDDVDAVFIVLPNSMHKEFTIRSAKAGKHVLCEKPMAISSDECREMIEACKAASVKLMIAYRIQYEPFNTYVKNQIREKAIGTVKFVEAQNGQSSGNPDHWRYKKALSGGGALPDIGIYCLNTTRFILDAEPEEVFAYQYSNPKDPHFKEIDEMVNWQMKFPGGVVAQCSTSYQIHTSKRYRVVGDEGWLNLDNAYGYVGQKLLHGKPEEHTPVQEISIKHVNQFAQEMDYFSDCILNDTQPYTSGEVGLQDQIIIEAIYESAKTGNAVSLKGKLQKNLNRGKEPSI</sequence>
<dbReference type="SUPFAM" id="SSF55347">
    <property type="entry name" value="Glyceraldehyde-3-phosphate dehydrogenase-like, C-terminal domain"/>
    <property type="match status" value="1"/>
</dbReference>
<dbReference type="EMBL" id="LT906465">
    <property type="protein sequence ID" value="SNV36651.1"/>
    <property type="molecule type" value="Genomic_DNA"/>
</dbReference>
<dbReference type="Pfam" id="PF01408">
    <property type="entry name" value="GFO_IDH_MocA"/>
    <property type="match status" value="1"/>
</dbReference>
<dbReference type="EC" id="1.1.99.28" evidence="5"/>
<keyword evidence="2 5" id="KW-0560">Oxidoreductase</keyword>
<dbReference type="KEGG" id="ctak:4412677_00568"/>
<evidence type="ECO:0000256" key="2">
    <source>
        <dbReference type="ARBA" id="ARBA00023002"/>
    </source>
</evidence>
<evidence type="ECO:0000256" key="1">
    <source>
        <dbReference type="ARBA" id="ARBA00010928"/>
    </source>
</evidence>
<evidence type="ECO:0000259" key="4">
    <source>
        <dbReference type="Pfam" id="PF22725"/>
    </source>
</evidence>
<dbReference type="GO" id="GO:0047061">
    <property type="term" value="F:glucose-fructose oxidoreductase activity"/>
    <property type="evidence" value="ECO:0007669"/>
    <property type="project" value="UniProtKB-EC"/>
</dbReference>
<dbReference type="PRINTS" id="PR01775">
    <property type="entry name" value="GLFROXRDTASE"/>
</dbReference>
<dbReference type="GO" id="GO:0000166">
    <property type="term" value="F:nucleotide binding"/>
    <property type="evidence" value="ECO:0007669"/>
    <property type="project" value="InterPro"/>
</dbReference>
<dbReference type="InterPro" id="IPR036291">
    <property type="entry name" value="NAD(P)-bd_dom_sf"/>
</dbReference>
<evidence type="ECO:0000313" key="6">
    <source>
        <dbReference type="Proteomes" id="UP000215196"/>
    </source>
</evidence>
<accession>A0A239WQ78</accession>
<protein>
    <submittedName>
        <fullName evidence="5">Glucose--fructose oxidoreductase</fullName>
        <ecNumber evidence="5">1.1.99.28</ecNumber>
    </submittedName>
</protein>
<reference evidence="5 6" key="1">
    <citation type="submission" date="2017-06" db="EMBL/GenBank/DDBJ databases">
        <authorList>
            <consortium name="Pathogen Informatics"/>
        </authorList>
    </citation>
    <scope>NUCLEOTIDE SEQUENCE [LARGE SCALE GENOMIC DNA]</scope>
    <source>
        <strain evidence="5 6">NCTC13490</strain>
    </source>
</reference>
<keyword evidence="6" id="KW-1185">Reference proteome</keyword>